<dbReference type="Pfam" id="PF09339">
    <property type="entry name" value="HTH_IclR"/>
    <property type="match status" value="1"/>
</dbReference>
<dbReference type="SUPFAM" id="SSF55781">
    <property type="entry name" value="GAF domain-like"/>
    <property type="match status" value="1"/>
</dbReference>
<dbReference type="PANTHER" id="PTHR30136">
    <property type="entry name" value="HELIX-TURN-HELIX TRANSCRIPTIONAL REGULATOR, ICLR FAMILY"/>
    <property type="match status" value="1"/>
</dbReference>
<dbReference type="Proteomes" id="UP001500839">
    <property type="component" value="Unassembled WGS sequence"/>
</dbReference>
<dbReference type="InterPro" id="IPR029016">
    <property type="entry name" value="GAF-like_dom_sf"/>
</dbReference>
<comment type="caution">
    <text evidence="7">The sequence shown here is derived from an EMBL/GenBank/DDBJ whole genome shotgun (WGS) entry which is preliminary data.</text>
</comment>
<dbReference type="SMART" id="SM00346">
    <property type="entry name" value="HTH_ICLR"/>
    <property type="match status" value="1"/>
</dbReference>
<evidence type="ECO:0000256" key="3">
    <source>
        <dbReference type="ARBA" id="ARBA00023163"/>
    </source>
</evidence>
<dbReference type="InterPro" id="IPR014757">
    <property type="entry name" value="Tscrpt_reg_IclR_C"/>
</dbReference>
<dbReference type="Gene3D" id="3.30.450.40">
    <property type="match status" value="1"/>
</dbReference>
<keyword evidence="1" id="KW-0805">Transcription regulation</keyword>
<gene>
    <name evidence="7" type="ORF">GCM10023353_14380</name>
</gene>
<dbReference type="RefSeq" id="WP_200172648.1">
    <property type="nucleotide sequence ID" value="NZ_BAABKQ010000001.1"/>
</dbReference>
<dbReference type="PROSITE" id="PS51078">
    <property type="entry name" value="ICLR_ED"/>
    <property type="match status" value="1"/>
</dbReference>
<sequence>MSDAQADEEARGGRGGRRSPPARRVIRVLDHFVQHPDRRYGLSELARRLEISKPTCLGILTELCAAGYLVRDDAHTTYGPGPSLIAAGRAAGDGLPMGVVARRHLERLAADHHSACTASAVAGGRIVVLESVGPLPEGGRSATGKTYPFAPPVGLMYALWEPDAVFEQWLSRAPTAPVRLDRDRLRSVVAQCRARGYLVDRLTPAGQRLYRLMAGFDTTELPEEVRGLVGEMVTSLGERVYLPDADGGADGPHRVNVIAAPVFSASGRQAMVVTLHVGAEIARSEIERRAAALCATAAAVTAELHGTDPFA</sequence>
<evidence type="ECO:0000259" key="6">
    <source>
        <dbReference type="PROSITE" id="PS51078"/>
    </source>
</evidence>
<dbReference type="InterPro" id="IPR005471">
    <property type="entry name" value="Tscrpt_reg_IclR_N"/>
</dbReference>
<dbReference type="InterPro" id="IPR050707">
    <property type="entry name" value="HTH_MetabolicPath_Reg"/>
</dbReference>
<evidence type="ECO:0000256" key="4">
    <source>
        <dbReference type="SAM" id="MobiDB-lite"/>
    </source>
</evidence>
<evidence type="ECO:0000313" key="7">
    <source>
        <dbReference type="EMBL" id="GAA4811056.1"/>
    </source>
</evidence>
<keyword evidence="2" id="KW-0238">DNA-binding</keyword>
<dbReference type="InterPro" id="IPR036388">
    <property type="entry name" value="WH-like_DNA-bd_sf"/>
</dbReference>
<reference evidence="8" key="1">
    <citation type="journal article" date="2019" name="Int. J. Syst. Evol. Microbiol.">
        <title>The Global Catalogue of Microorganisms (GCM) 10K type strain sequencing project: providing services to taxonomists for standard genome sequencing and annotation.</title>
        <authorList>
            <consortium name="The Broad Institute Genomics Platform"/>
            <consortium name="The Broad Institute Genome Sequencing Center for Infectious Disease"/>
            <person name="Wu L."/>
            <person name="Ma J."/>
        </authorList>
    </citation>
    <scope>NUCLEOTIDE SEQUENCE [LARGE SCALE GENOMIC DNA]</scope>
    <source>
        <strain evidence="8">JCM 18542</strain>
    </source>
</reference>
<dbReference type="Gene3D" id="1.10.10.10">
    <property type="entry name" value="Winged helix-like DNA-binding domain superfamily/Winged helix DNA-binding domain"/>
    <property type="match status" value="1"/>
</dbReference>
<keyword evidence="8" id="KW-1185">Reference proteome</keyword>
<dbReference type="PROSITE" id="PS51077">
    <property type="entry name" value="HTH_ICLR"/>
    <property type="match status" value="1"/>
</dbReference>
<dbReference type="SUPFAM" id="SSF46785">
    <property type="entry name" value="Winged helix' DNA-binding domain"/>
    <property type="match status" value="1"/>
</dbReference>
<evidence type="ECO:0000256" key="1">
    <source>
        <dbReference type="ARBA" id="ARBA00023015"/>
    </source>
</evidence>
<evidence type="ECO:0000259" key="5">
    <source>
        <dbReference type="PROSITE" id="PS51077"/>
    </source>
</evidence>
<name>A0ABP9CIM3_9ACTN</name>
<evidence type="ECO:0000256" key="2">
    <source>
        <dbReference type="ARBA" id="ARBA00023125"/>
    </source>
</evidence>
<dbReference type="EMBL" id="BAABKQ010000001">
    <property type="protein sequence ID" value="GAA4811056.1"/>
    <property type="molecule type" value="Genomic_DNA"/>
</dbReference>
<organism evidence="7 8">
    <name type="scientific">Tomitella cavernea</name>
    <dbReference type="NCBI Taxonomy" id="1387982"/>
    <lineage>
        <taxon>Bacteria</taxon>
        <taxon>Bacillati</taxon>
        <taxon>Actinomycetota</taxon>
        <taxon>Actinomycetes</taxon>
        <taxon>Mycobacteriales</taxon>
        <taxon>Tomitella</taxon>
    </lineage>
</organism>
<feature type="region of interest" description="Disordered" evidence="4">
    <location>
        <begin position="1"/>
        <end position="21"/>
    </location>
</feature>
<protein>
    <submittedName>
        <fullName evidence="7">Helix-turn-helix domain-containing protein</fullName>
    </submittedName>
</protein>
<feature type="domain" description="IclR-ED" evidence="6">
    <location>
        <begin position="83"/>
        <end position="306"/>
    </location>
</feature>
<feature type="domain" description="HTH iclR-type" evidence="5">
    <location>
        <begin position="19"/>
        <end position="82"/>
    </location>
</feature>
<accession>A0ABP9CIM3</accession>
<dbReference type="PANTHER" id="PTHR30136:SF24">
    <property type="entry name" value="HTH-TYPE TRANSCRIPTIONAL REPRESSOR ALLR"/>
    <property type="match status" value="1"/>
</dbReference>
<evidence type="ECO:0000313" key="8">
    <source>
        <dbReference type="Proteomes" id="UP001500839"/>
    </source>
</evidence>
<dbReference type="InterPro" id="IPR036390">
    <property type="entry name" value="WH_DNA-bd_sf"/>
</dbReference>
<keyword evidence="3" id="KW-0804">Transcription</keyword>
<proteinExistence type="predicted"/>